<accession>A0ABR3WIS9</accession>
<evidence type="ECO:0000256" key="1">
    <source>
        <dbReference type="SAM" id="MobiDB-lite"/>
    </source>
</evidence>
<sequence>MGRRRSQLDSEEEMLPPGFKRIGYDADTQTYFYSDDNGATWEGSPGSRYGTLRRVSTRAAPLRQMPAGSSATVPHVQSAASTTRPRFSANITAVPQNPHHPDIEETLARRRAHQASISTVRTSNILHTDQQSDAISPQVADAYLSSKPLPSLPQQNDAPSASRQAELSPLAPGPTTAQNPTSFGNGNTISQGSRRRSFLNTLFARLGRRVTNSGALGRGRAETTITPPAVRKPLRRWESSA</sequence>
<keyword evidence="3" id="KW-1185">Reference proteome</keyword>
<gene>
    <name evidence="2" type="ORF">VTK73DRAFT_6579</name>
</gene>
<feature type="compositionally biased region" description="Polar residues" evidence="1">
    <location>
        <begin position="175"/>
        <end position="192"/>
    </location>
</feature>
<dbReference type="EMBL" id="JAZHXJ010000373">
    <property type="protein sequence ID" value="KAL1862886.1"/>
    <property type="molecule type" value="Genomic_DNA"/>
</dbReference>
<protein>
    <submittedName>
        <fullName evidence="2">Uncharacterized protein</fullName>
    </submittedName>
</protein>
<feature type="region of interest" description="Disordered" evidence="1">
    <location>
        <begin position="111"/>
        <end position="133"/>
    </location>
</feature>
<feature type="compositionally biased region" description="Polar residues" evidence="1">
    <location>
        <begin position="115"/>
        <end position="133"/>
    </location>
</feature>
<evidence type="ECO:0000313" key="3">
    <source>
        <dbReference type="Proteomes" id="UP001586593"/>
    </source>
</evidence>
<proteinExistence type="predicted"/>
<name>A0ABR3WIS9_9PEZI</name>
<feature type="region of interest" description="Disordered" evidence="1">
    <location>
        <begin position="1"/>
        <end position="21"/>
    </location>
</feature>
<feature type="compositionally biased region" description="Polar residues" evidence="1">
    <location>
        <begin position="152"/>
        <end position="165"/>
    </location>
</feature>
<dbReference type="Proteomes" id="UP001586593">
    <property type="component" value="Unassembled WGS sequence"/>
</dbReference>
<comment type="caution">
    <text evidence="2">The sequence shown here is derived from an EMBL/GenBank/DDBJ whole genome shotgun (WGS) entry which is preliminary data.</text>
</comment>
<organism evidence="2 3">
    <name type="scientific">Phialemonium thermophilum</name>
    <dbReference type="NCBI Taxonomy" id="223376"/>
    <lineage>
        <taxon>Eukaryota</taxon>
        <taxon>Fungi</taxon>
        <taxon>Dikarya</taxon>
        <taxon>Ascomycota</taxon>
        <taxon>Pezizomycotina</taxon>
        <taxon>Sordariomycetes</taxon>
        <taxon>Sordariomycetidae</taxon>
        <taxon>Cephalothecales</taxon>
        <taxon>Cephalothecaceae</taxon>
        <taxon>Phialemonium</taxon>
    </lineage>
</organism>
<reference evidence="2 3" key="1">
    <citation type="journal article" date="2024" name="Commun. Biol.">
        <title>Comparative genomic analysis of thermophilic fungi reveals convergent evolutionary adaptations and gene losses.</title>
        <authorList>
            <person name="Steindorff A.S."/>
            <person name="Aguilar-Pontes M.V."/>
            <person name="Robinson A.J."/>
            <person name="Andreopoulos B."/>
            <person name="LaButti K."/>
            <person name="Kuo A."/>
            <person name="Mondo S."/>
            <person name="Riley R."/>
            <person name="Otillar R."/>
            <person name="Haridas S."/>
            <person name="Lipzen A."/>
            <person name="Grimwood J."/>
            <person name="Schmutz J."/>
            <person name="Clum A."/>
            <person name="Reid I.D."/>
            <person name="Moisan M.C."/>
            <person name="Butler G."/>
            <person name="Nguyen T.T.M."/>
            <person name="Dewar K."/>
            <person name="Conant G."/>
            <person name="Drula E."/>
            <person name="Henrissat B."/>
            <person name="Hansel C."/>
            <person name="Singer S."/>
            <person name="Hutchinson M.I."/>
            <person name="de Vries R.P."/>
            <person name="Natvig D.O."/>
            <person name="Powell A.J."/>
            <person name="Tsang A."/>
            <person name="Grigoriev I.V."/>
        </authorList>
    </citation>
    <scope>NUCLEOTIDE SEQUENCE [LARGE SCALE GENOMIC DNA]</scope>
    <source>
        <strain evidence="2 3">ATCC 24622</strain>
    </source>
</reference>
<evidence type="ECO:0000313" key="2">
    <source>
        <dbReference type="EMBL" id="KAL1862886.1"/>
    </source>
</evidence>
<feature type="region of interest" description="Disordered" evidence="1">
    <location>
        <begin position="214"/>
        <end position="241"/>
    </location>
</feature>
<feature type="region of interest" description="Disordered" evidence="1">
    <location>
        <begin position="145"/>
        <end position="194"/>
    </location>
</feature>